<dbReference type="Pfam" id="PF04809">
    <property type="entry name" value="HupH_C"/>
    <property type="match status" value="1"/>
</dbReference>
<name>A0A4R4A9M2_MARGR</name>
<comment type="similarity">
    <text evidence="1">Belongs to the HupH/HyaF family.</text>
</comment>
<gene>
    <name evidence="3" type="ORF">EDC29_10678</name>
</gene>
<evidence type="ECO:0000256" key="1">
    <source>
        <dbReference type="ARBA" id="ARBA00010832"/>
    </source>
</evidence>
<dbReference type="EMBL" id="SMDC01000006">
    <property type="protein sequence ID" value="TCW35515.1"/>
    <property type="molecule type" value="Genomic_DNA"/>
</dbReference>
<dbReference type="InterPro" id="IPR038527">
    <property type="entry name" value="HupH_C_sf"/>
</dbReference>
<reference evidence="3 4" key="1">
    <citation type="submission" date="2019-03" db="EMBL/GenBank/DDBJ databases">
        <title>Genomic Encyclopedia of Type Strains, Phase IV (KMG-IV): sequencing the most valuable type-strain genomes for metagenomic binning, comparative biology and taxonomic classification.</title>
        <authorList>
            <person name="Goeker M."/>
        </authorList>
    </citation>
    <scope>NUCLEOTIDE SEQUENCE [LARGE SCALE GENOMIC DNA]</scope>
    <source>
        <strain evidence="3 4">DSM 203</strain>
    </source>
</reference>
<protein>
    <submittedName>
        <fullName evidence="3">Hydrogenase-1 operon protein HyaF</fullName>
    </submittedName>
</protein>
<dbReference type="InterPro" id="IPR006894">
    <property type="entry name" value="HupH_Hydgase_express_prot_C"/>
</dbReference>
<comment type="caution">
    <text evidence="3">The sequence shown here is derived from an EMBL/GenBank/DDBJ whole genome shotgun (WGS) entry which is preliminary data.</text>
</comment>
<evidence type="ECO:0000259" key="2">
    <source>
        <dbReference type="Pfam" id="PF04809"/>
    </source>
</evidence>
<sequence>MQPTIPPILLGPGSQADEADLATPIGVPMSAPMQTYVPPVSIDSPGGVAEQEALRCLDALRALLERPVPQGLVLDFSSSNARALVAQALGRGEVEVACAHRPEFSVRETRLTGVWWVVDERGERLEVAPIPACVSRIAAAVAAERLREVDDWGAALGARAVCAELSAAHDGWCPGDAPRVINLSLSPRGPADPPMLEQVLGRGPVAILSRGYGSCRIESTRLRHCWWVGHFNPEGRAVLETLELAEVPTAALATAEDIADAAPRLDEILAALR</sequence>
<dbReference type="Gene3D" id="3.30.1370.140">
    <property type="entry name" value="HupH hydrogenase expression protein, C-terminal domain"/>
    <property type="match status" value="2"/>
</dbReference>
<dbReference type="RefSeq" id="WP_132229749.1">
    <property type="nucleotide sequence ID" value="NZ_NRRH01000043.1"/>
</dbReference>
<dbReference type="Proteomes" id="UP000295247">
    <property type="component" value="Unassembled WGS sequence"/>
</dbReference>
<organism evidence="3 4">
    <name type="scientific">Marichromatium gracile</name>
    <name type="common">Chromatium gracile</name>
    <dbReference type="NCBI Taxonomy" id="1048"/>
    <lineage>
        <taxon>Bacteria</taxon>
        <taxon>Pseudomonadati</taxon>
        <taxon>Pseudomonadota</taxon>
        <taxon>Gammaproteobacteria</taxon>
        <taxon>Chromatiales</taxon>
        <taxon>Chromatiaceae</taxon>
        <taxon>Marichromatium</taxon>
    </lineage>
</organism>
<proteinExistence type="inferred from homology"/>
<accession>A0A4R4A9M2</accession>
<evidence type="ECO:0000313" key="4">
    <source>
        <dbReference type="Proteomes" id="UP000295247"/>
    </source>
</evidence>
<evidence type="ECO:0000313" key="3">
    <source>
        <dbReference type="EMBL" id="TCW35515.1"/>
    </source>
</evidence>
<dbReference type="AlphaFoldDB" id="A0A4R4A9M2"/>
<feature type="domain" description="HupH hydrogenase expression protein C-terminal" evidence="2">
    <location>
        <begin position="157"/>
        <end position="271"/>
    </location>
</feature>